<evidence type="ECO:0000256" key="1">
    <source>
        <dbReference type="ARBA" id="ARBA00004141"/>
    </source>
</evidence>
<feature type="repeat" description="ANK" evidence="7">
    <location>
        <begin position="334"/>
        <end position="357"/>
    </location>
</feature>
<dbReference type="Pfam" id="PF12796">
    <property type="entry name" value="Ank_2"/>
    <property type="match status" value="3"/>
</dbReference>
<dbReference type="OrthoDB" id="10040922at2759"/>
<dbReference type="PROSITE" id="PS50088">
    <property type="entry name" value="ANK_REPEAT"/>
    <property type="match status" value="3"/>
</dbReference>
<keyword evidence="3" id="KW-0677">Repeat</keyword>
<feature type="transmembrane region" description="Helical" evidence="8">
    <location>
        <begin position="611"/>
        <end position="636"/>
    </location>
</feature>
<keyword evidence="2 8" id="KW-0812">Transmembrane</keyword>
<evidence type="ECO:0000256" key="5">
    <source>
        <dbReference type="ARBA" id="ARBA00023043"/>
    </source>
</evidence>
<evidence type="ECO:0000256" key="2">
    <source>
        <dbReference type="ARBA" id="ARBA00022692"/>
    </source>
</evidence>
<feature type="repeat" description="ANK" evidence="7">
    <location>
        <begin position="230"/>
        <end position="262"/>
    </location>
</feature>
<keyword evidence="4 8" id="KW-1133">Transmembrane helix</keyword>
<dbReference type="RefSeq" id="XP_020112957.1">
    <property type="nucleotide sequence ID" value="XM_020257368.1"/>
</dbReference>
<keyword evidence="10" id="KW-1185">Reference proteome</keyword>
<feature type="domain" description="PGG" evidence="9">
    <location>
        <begin position="434"/>
        <end position="547"/>
    </location>
</feature>
<organism evidence="12">
    <name type="scientific">Ananas comosus</name>
    <name type="common">Pineapple</name>
    <name type="synonym">Ananas ananas</name>
    <dbReference type="NCBI Taxonomy" id="4615"/>
    <lineage>
        <taxon>Eukaryota</taxon>
        <taxon>Viridiplantae</taxon>
        <taxon>Streptophyta</taxon>
        <taxon>Embryophyta</taxon>
        <taxon>Tracheophyta</taxon>
        <taxon>Spermatophyta</taxon>
        <taxon>Magnoliopsida</taxon>
        <taxon>Liliopsida</taxon>
        <taxon>Poales</taxon>
        <taxon>Bromeliaceae</taxon>
        <taxon>Bromelioideae</taxon>
        <taxon>Ananas</taxon>
    </lineage>
</organism>
<dbReference type="PROSITE" id="PS50297">
    <property type="entry name" value="ANK_REP_REGION"/>
    <property type="match status" value="3"/>
</dbReference>
<evidence type="ECO:0000256" key="8">
    <source>
        <dbReference type="SAM" id="Phobius"/>
    </source>
</evidence>
<evidence type="ECO:0000313" key="12">
    <source>
        <dbReference type="RefSeq" id="XP_020112958.1"/>
    </source>
</evidence>
<dbReference type="GO" id="GO:0005886">
    <property type="term" value="C:plasma membrane"/>
    <property type="evidence" value="ECO:0007669"/>
    <property type="project" value="TreeGrafter"/>
</dbReference>
<comment type="subcellular location">
    <subcellularLocation>
        <location evidence="1">Membrane</location>
        <topology evidence="1">Multi-pass membrane protein</topology>
    </subcellularLocation>
</comment>
<evidence type="ECO:0000256" key="3">
    <source>
        <dbReference type="ARBA" id="ARBA00022737"/>
    </source>
</evidence>
<dbReference type="Pfam" id="PF13962">
    <property type="entry name" value="PGG"/>
    <property type="match status" value="1"/>
</dbReference>
<evidence type="ECO:0000256" key="7">
    <source>
        <dbReference type="PROSITE-ProRule" id="PRU00023"/>
    </source>
</evidence>
<evidence type="ECO:0000313" key="11">
    <source>
        <dbReference type="RefSeq" id="XP_020112957.1"/>
    </source>
</evidence>
<keyword evidence="5 7" id="KW-0040">ANK repeat</keyword>
<dbReference type="PANTHER" id="PTHR24186">
    <property type="entry name" value="PROTEIN PHOSPHATASE 1 REGULATORY SUBUNIT"/>
    <property type="match status" value="1"/>
</dbReference>
<feature type="repeat" description="ANK" evidence="7">
    <location>
        <begin position="123"/>
        <end position="150"/>
    </location>
</feature>
<feature type="transmembrane region" description="Helical" evidence="8">
    <location>
        <begin position="482"/>
        <end position="507"/>
    </location>
</feature>
<reference evidence="11 12" key="2">
    <citation type="submission" date="2025-04" db="UniProtKB">
        <authorList>
            <consortium name="RefSeq"/>
        </authorList>
    </citation>
    <scope>IDENTIFICATION</scope>
    <source>
        <tissue evidence="11 12">Leaf</tissue>
    </source>
</reference>
<dbReference type="SUPFAM" id="SSF48403">
    <property type="entry name" value="Ankyrin repeat"/>
    <property type="match status" value="1"/>
</dbReference>
<reference evidence="10" key="1">
    <citation type="journal article" date="2015" name="Nat. Genet.">
        <title>The pineapple genome and the evolution of CAM photosynthesis.</title>
        <authorList>
            <person name="Ming R."/>
            <person name="VanBuren R."/>
            <person name="Wai C.M."/>
            <person name="Tang H."/>
            <person name="Schatz M.C."/>
            <person name="Bowers J.E."/>
            <person name="Lyons E."/>
            <person name="Wang M.L."/>
            <person name="Chen J."/>
            <person name="Biggers E."/>
            <person name="Zhang J."/>
            <person name="Huang L."/>
            <person name="Zhang L."/>
            <person name="Miao W."/>
            <person name="Zhang J."/>
            <person name="Ye Z."/>
            <person name="Miao C."/>
            <person name="Lin Z."/>
            <person name="Wang H."/>
            <person name="Zhou H."/>
            <person name="Yim W.C."/>
            <person name="Priest H.D."/>
            <person name="Zheng C."/>
            <person name="Woodhouse M."/>
            <person name="Edger P.P."/>
            <person name="Guyot R."/>
            <person name="Guo H.B."/>
            <person name="Guo H."/>
            <person name="Zheng G."/>
            <person name="Singh R."/>
            <person name="Sharma A."/>
            <person name="Min X."/>
            <person name="Zheng Y."/>
            <person name="Lee H."/>
            <person name="Gurtowski J."/>
            <person name="Sedlazeck F.J."/>
            <person name="Harkess A."/>
            <person name="McKain M.R."/>
            <person name="Liao Z."/>
            <person name="Fang J."/>
            <person name="Liu J."/>
            <person name="Zhang X."/>
            <person name="Zhang Q."/>
            <person name="Hu W."/>
            <person name="Qin Y."/>
            <person name="Wang K."/>
            <person name="Chen L.Y."/>
            <person name="Shirley N."/>
            <person name="Lin Y.R."/>
            <person name="Liu L.Y."/>
            <person name="Hernandez A.G."/>
            <person name="Wright C.L."/>
            <person name="Bulone V."/>
            <person name="Tuskan G.A."/>
            <person name="Heath K."/>
            <person name="Zee F."/>
            <person name="Moore P.H."/>
            <person name="Sunkar R."/>
            <person name="Leebens-Mack J.H."/>
            <person name="Mockler T."/>
            <person name="Bennetzen J.L."/>
            <person name="Freeling M."/>
            <person name="Sankoff D."/>
            <person name="Paterson A.H."/>
            <person name="Zhu X."/>
            <person name="Yang X."/>
            <person name="Smith J.A."/>
            <person name="Cushman J.C."/>
            <person name="Paull R.E."/>
            <person name="Yu Q."/>
        </authorList>
    </citation>
    <scope>NUCLEOTIDE SEQUENCE [LARGE SCALE GENOMIC DNA]</scope>
    <source>
        <strain evidence="10">cv. F153</strain>
    </source>
</reference>
<proteinExistence type="predicted"/>
<protein>
    <submittedName>
        <fullName evidence="11 12">Protein ACCELERATED CELL DEATH 6-like</fullName>
    </submittedName>
</protein>
<feature type="transmembrane region" description="Helical" evidence="8">
    <location>
        <begin position="527"/>
        <end position="548"/>
    </location>
</feature>
<keyword evidence="6 8" id="KW-0472">Membrane</keyword>
<feature type="transmembrane region" description="Helical" evidence="8">
    <location>
        <begin position="554"/>
        <end position="575"/>
    </location>
</feature>
<dbReference type="RefSeq" id="XP_020112958.1">
    <property type="nucleotide sequence ID" value="XM_020257369.1"/>
</dbReference>
<sequence>MDNELLDKLRRGDETLFPPETDADHRVIEVRGNGNVGNQAGRRGCRGVTVGGNSALHIVATFGHLELAKRICDIDCSLLEARNAALETPLHCAARAGADQIVFLFISKVRQGEEAVLRVTDRKGKTALYAAAEEGHDEVVRILLSKDPELAGIVDYNGVSPLYAAVLSKSLKVVQKLVEVLGDRGDAPEASYAGPKGQTALHAAAIVQSPEIAERLLQWKSELVKKVDNSGSTPLHYLATATNTYMVRQLLKDGRSTAYYSDCEGFYPIHIAASMGSCRIIHELIACCHDMDELVDNKGRNFLHIAVQENKLMVVKYVCQNRELAKMMNAQDNHGNTPLHLAVSSQNREIVRLLLENKSVHPSIQNKKRRTPLDLAITKIDYSLISLQNPHIWIFHCLQQIGAIYGPQRLDRLIYDSRRKDIDIARQNLDNEQKKYGSTAKNLVIVSVLIATVTFAAAFTMPGGNIADDHQNGGTPTLARKYAFTAFIISDFIAFLCSLMATIWLMYAGSLAIHHSRRLELILRSQYFISIAAQSMVAAFALSVYVVLAPVNSLIVLVVFIFAFPSVLLCSPDIWQRFRLTMTIQRRLGWSTILCKPCVIGRPFGLGTESFNWFIFGPIVYYLLVYILIFGVSLILSIKHLHFT</sequence>
<evidence type="ECO:0000259" key="9">
    <source>
        <dbReference type="Pfam" id="PF13962"/>
    </source>
</evidence>
<feature type="transmembrane region" description="Helical" evidence="8">
    <location>
        <begin position="443"/>
        <end position="462"/>
    </location>
</feature>
<evidence type="ECO:0000313" key="10">
    <source>
        <dbReference type="Proteomes" id="UP000515123"/>
    </source>
</evidence>
<name>A0A6P5H7H6_ANACO</name>
<dbReference type="GeneID" id="109727306"/>
<dbReference type="InterPro" id="IPR036770">
    <property type="entry name" value="Ankyrin_rpt-contain_sf"/>
</dbReference>
<evidence type="ECO:0000256" key="4">
    <source>
        <dbReference type="ARBA" id="ARBA00022989"/>
    </source>
</evidence>
<gene>
    <name evidence="11 12" type="primary">LOC109727306</name>
</gene>
<dbReference type="AlphaFoldDB" id="A0A6P5H7H6"/>
<dbReference type="Gene3D" id="1.25.40.20">
    <property type="entry name" value="Ankyrin repeat-containing domain"/>
    <property type="match status" value="2"/>
</dbReference>
<evidence type="ECO:0000256" key="6">
    <source>
        <dbReference type="ARBA" id="ARBA00023136"/>
    </source>
</evidence>
<feature type="transmembrane region" description="Helical" evidence="8">
    <location>
        <begin position="587"/>
        <end position="605"/>
    </location>
</feature>
<dbReference type="InterPro" id="IPR026961">
    <property type="entry name" value="PGG_dom"/>
</dbReference>
<dbReference type="SMART" id="SM00248">
    <property type="entry name" value="ANK"/>
    <property type="match status" value="9"/>
</dbReference>
<dbReference type="InterPro" id="IPR002110">
    <property type="entry name" value="Ankyrin_rpt"/>
</dbReference>
<accession>A0A6P5H7H6</accession>
<dbReference type="Proteomes" id="UP000515123">
    <property type="component" value="Linkage group 22"/>
</dbReference>
<dbReference type="PANTHER" id="PTHR24186:SF50">
    <property type="entry name" value="ANKYRIN REPEAT-CONTAINING PROTEIN ITN1-LIKE ISOFORM X1"/>
    <property type="match status" value="1"/>
</dbReference>